<sequence>MTDTLIAAATFVDRHGSRHPLPDASAEAQVRADDRAHVFHSWSAQALIDPLPIAAGEGSTFWDYEGNAFLDFSSQLVNLNLGHQHPDLVAAIQQQAGRLATIQPSMANDVRGELARRIAEVAPGDLDRVFFTNGGADANEYAVRMARAVTGRRKVLSMYRSYHGGTATAISLTGDPRRWPNEPSDGSVAHFLGPYPYRSSFHASSEAEETERALAHLEQVITLEGAGTIAAIILETIVGTNGVLVPPPGYLAGVRELCDRFGIVYIADEVMVGFGRVGEWFAVNAFGVVPDLITFAKGVNSGYVPLGGVVISQRIASHFDTVAFAGGLTYSGHPLACAAGVATFEVFERDGILDRVRDLGSRVVEPRLREIAAAHPSVGEVRGRGLFWAIELVRDRATREPFVPFNASGTDAAPMAAVAAACKQAGLWPFVHFNRLHVAPPLIIAEDELVRGLDIIDDALGIADGYVAG</sequence>
<dbReference type="NCBIfam" id="NF004718">
    <property type="entry name" value="PRK06062.1"/>
    <property type="match status" value="1"/>
</dbReference>
<dbReference type="InterPro" id="IPR005814">
    <property type="entry name" value="Aminotrans_3"/>
</dbReference>
<accession>A0A4Q2KT11</accession>
<keyword evidence="6" id="KW-1185">Reference proteome</keyword>
<dbReference type="Gene3D" id="3.90.1150.10">
    <property type="entry name" value="Aspartate Aminotransferase, domain 1"/>
    <property type="match status" value="1"/>
</dbReference>
<evidence type="ECO:0000313" key="5">
    <source>
        <dbReference type="EMBL" id="RXZ67650.1"/>
    </source>
</evidence>
<dbReference type="RefSeq" id="WP_129522036.1">
    <property type="nucleotide sequence ID" value="NZ_SDPN01000042.1"/>
</dbReference>
<dbReference type="PANTHER" id="PTHR43094:SF1">
    <property type="entry name" value="AMINOTRANSFERASE CLASS-III"/>
    <property type="match status" value="1"/>
</dbReference>
<dbReference type="InterPro" id="IPR015422">
    <property type="entry name" value="PyrdxlP-dep_Trfase_small"/>
</dbReference>
<evidence type="ECO:0000256" key="2">
    <source>
        <dbReference type="ARBA" id="ARBA00008954"/>
    </source>
</evidence>
<evidence type="ECO:0000256" key="4">
    <source>
        <dbReference type="RuleBase" id="RU003560"/>
    </source>
</evidence>
<dbReference type="Proteomes" id="UP000293865">
    <property type="component" value="Unassembled WGS sequence"/>
</dbReference>
<dbReference type="PANTHER" id="PTHR43094">
    <property type="entry name" value="AMINOTRANSFERASE"/>
    <property type="match status" value="1"/>
</dbReference>
<dbReference type="Gene3D" id="3.40.640.10">
    <property type="entry name" value="Type I PLP-dependent aspartate aminotransferase-like (Major domain)"/>
    <property type="match status" value="1"/>
</dbReference>
<keyword evidence="5" id="KW-0808">Transferase</keyword>
<organism evidence="5 6">
    <name type="scientific">Agromyces albus</name>
    <dbReference type="NCBI Taxonomy" id="205332"/>
    <lineage>
        <taxon>Bacteria</taxon>
        <taxon>Bacillati</taxon>
        <taxon>Actinomycetota</taxon>
        <taxon>Actinomycetes</taxon>
        <taxon>Micrococcales</taxon>
        <taxon>Microbacteriaceae</taxon>
        <taxon>Agromyces</taxon>
    </lineage>
</organism>
<dbReference type="OrthoDB" id="9801052at2"/>
<evidence type="ECO:0000256" key="3">
    <source>
        <dbReference type="ARBA" id="ARBA00022898"/>
    </source>
</evidence>
<dbReference type="SUPFAM" id="SSF53383">
    <property type="entry name" value="PLP-dependent transferases"/>
    <property type="match status" value="1"/>
</dbReference>
<evidence type="ECO:0000256" key="1">
    <source>
        <dbReference type="ARBA" id="ARBA00001933"/>
    </source>
</evidence>
<gene>
    <name evidence="5" type="ORF">ESP51_16735</name>
</gene>
<dbReference type="PROSITE" id="PS00600">
    <property type="entry name" value="AA_TRANSFER_CLASS_3"/>
    <property type="match status" value="1"/>
</dbReference>
<dbReference type="GO" id="GO:0030170">
    <property type="term" value="F:pyridoxal phosphate binding"/>
    <property type="evidence" value="ECO:0007669"/>
    <property type="project" value="InterPro"/>
</dbReference>
<dbReference type="CDD" id="cd00610">
    <property type="entry name" value="OAT_like"/>
    <property type="match status" value="1"/>
</dbReference>
<keyword evidence="3 4" id="KW-0663">Pyridoxal phosphate</keyword>
<keyword evidence="5" id="KW-0032">Aminotransferase</keyword>
<name>A0A4Q2KT11_9MICO</name>
<proteinExistence type="inferred from homology"/>
<dbReference type="EMBL" id="SDPN01000042">
    <property type="protein sequence ID" value="RXZ67650.1"/>
    <property type="molecule type" value="Genomic_DNA"/>
</dbReference>
<dbReference type="GO" id="GO:0008483">
    <property type="term" value="F:transaminase activity"/>
    <property type="evidence" value="ECO:0007669"/>
    <property type="project" value="UniProtKB-KW"/>
</dbReference>
<comment type="similarity">
    <text evidence="2 4">Belongs to the class-III pyridoxal-phosphate-dependent aminotransferase family.</text>
</comment>
<dbReference type="GO" id="GO:0005829">
    <property type="term" value="C:cytosol"/>
    <property type="evidence" value="ECO:0007669"/>
    <property type="project" value="TreeGrafter"/>
</dbReference>
<reference evidence="5 6" key="1">
    <citation type="submission" date="2019-01" db="EMBL/GenBank/DDBJ databases">
        <title>Agromyces.</title>
        <authorList>
            <person name="Li J."/>
        </authorList>
    </citation>
    <scope>NUCLEOTIDE SEQUENCE [LARGE SCALE GENOMIC DNA]</scope>
    <source>
        <strain evidence="5 6">DSM 15934</strain>
    </source>
</reference>
<comment type="caution">
    <text evidence="5">The sequence shown here is derived from an EMBL/GenBank/DDBJ whole genome shotgun (WGS) entry which is preliminary data.</text>
</comment>
<evidence type="ECO:0000313" key="6">
    <source>
        <dbReference type="Proteomes" id="UP000293865"/>
    </source>
</evidence>
<dbReference type="AlphaFoldDB" id="A0A4Q2KT11"/>
<dbReference type="InterPro" id="IPR049704">
    <property type="entry name" value="Aminotrans_3_PPA_site"/>
</dbReference>
<dbReference type="Pfam" id="PF00202">
    <property type="entry name" value="Aminotran_3"/>
    <property type="match status" value="1"/>
</dbReference>
<dbReference type="InterPro" id="IPR015421">
    <property type="entry name" value="PyrdxlP-dep_Trfase_major"/>
</dbReference>
<protein>
    <submittedName>
        <fullName evidence="5">Aspartate aminotransferase family protein</fullName>
    </submittedName>
</protein>
<dbReference type="InterPro" id="IPR015424">
    <property type="entry name" value="PyrdxlP-dep_Trfase"/>
</dbReference>
<dbReference type="FunFam" id="3.40.640.10:FF:000004">
    <property type="entry name" value="Acetylornithine aminotransferase"/>
    <property type="match status" value="1"/>
</dbReference>
<comment type="cofactor">
    <cofactor evidence="1">
        <name>pyridoxal 5'-phosphate</name>
        <dbReference type="ChEBI" id="CHEBI:597326"/>
    </cofactor>
</comment>